<keyword evidence="10" id="KW-1185">Reference proteome</keyword>
<keyword evidence="5 8" id="KW-0472">Membrane</keyword>
<dbReference type="InterPro" id="IPR052192">
    <property type="entry name" value="Insect_Ionotropic_Sensory_Rcpt"/>
</dbReference>
<evidence type="ECO:0000256" key="4">
    <source>
        <dbReference type="ARBA" id="ARBA00022989"/>
    </source>
</evidence>
<proteinExistence type="predicted"/>
<evidence type="ECO:0000313" key="11">
    <source>
        <dbReference type="RefSeq" id="XP_017037035.2"/>
    </source>
</evidence>
<keyword evidence="4 8" id="KW-1133">Transmembrane helix</keyword>
<evidence type="ECO:0000256" key="1">
    <source>
        <dbReference type="ARBA" id="ARBA00004651"/>
    </source>
</evidence>
<keyword evidence="6" id="KW-0675">Receptor</keyword>
<feature type="transmembrane region" description="Helical" evidence="8">
    <location>
        <begin position="371"/>
        <end position="391"/>
    </location>
</feature>
<dbReference type="OrthoDB" id="7841600at2759"/>
<dbReference type="Proteomes" id="UP001652661">
    <property type="component" value="Chromosome 2R"/>
</dbReference>
<evidence type="ECO:0000256" key="6">
    <source>
        <dbReference type="ARBA" id="ARBA00023170"/>
    </source>
</evidence>
<evidence type="ECO:0000256" key="3">
    <source>
        <dbReference type="ARBA" id="ARBA00022692"/>
    </source>
</evidence>
<keyword evidence="2" id="KW-1003">Cell membrane</keyword>
<name>A0A6P4J838_DROKI</name>
<dbReference type="GO" id="GO:0005886">
    <property type="term" value="C:plasma membrane"/>
    <property type="evidence" value="ECO:0007669"/>
    <property type="project" value="UniProtKB-SubCell"/>
</dbReference>
<evidence type="ECO:0000256" key="2">
    <source>
        <dbReference type="ARBA" id="ARBA00022475"/>
    </source>
</evidence>
<keyword evidence="3 8" id="KW-0812">Transmembrane</keyword>
<dbReference type="PANTHER" id="PTHR42643">
    <property type="entry name" value="IONOTROPIC RECEPTOR 20A-RELATED"/>
    <property type="match status" value="1"/>
</dbReference>
<evidence type="ECO:0000256" key="7">
    <source>
        <dbReference type="ARBA" id="ARBA00023180"/>
    </source>
</evidence>
<evidence type="ECO:0000313" key="10">
    <source>
        <dbReference type="Proteomes" id="UP001652661"/>
    </source>
</evidence>
<sequence length="591" mass="68331">MMKFIILLWFVVSSGAVASLEQPQFLKDFLDSVHRERSIPTLLLMQRKHSVDRFQQLYPLAWPTIRLDETQSIQLVNFHSRQTLALVYMDSPEDSSLLSALAANFNHMRTARIVIWLQVRATTKLLEIITRQAAEHKFLSVLIIEKAERFLRLYPFPQPSFQVLEKPFMEKKIFPKLWLNFKGKKALTLPDLVPPRSYVHTDQRTGRQRYSGYMYHLLRTFAHTYNITLQLQRPLRGNESVPLWQILNGTARGEIDLPMTGQLMNFIDPELSRINCFLGMTALTIVVPCGKELSVEERLYLVYGIGSPLTFLTSYILLSAVEAIFRRLYNIIQRNSNRVHLLGVVLNLRILRCLLAMSIPRGNRYRSAKGLLIMVMTLSGLINSTITNARYSTVMTMFPQYNHIRNFQQLRESNLTVVFNFLNLWKIREKMDQEFFAKMLPNVMVVHSAEQIRMIATLNTSYAYQIYSYPKDPFSMLQKRSSRKALCSSSQLDIVSGLSYGAVLQQNSVYALALRDFASYIWDVGLNLHWVTTSIWEYFSPNQLPPETGGTPLQLRDFKIIFYLLFIGYALGSCALMAEVFLGRRRINNQA</sequence>
<accession>A0A6P4J838</accession>
<feature type="chain" id="PRO_5045630007" evidence="9">
    <location>
        <begin position="20"/>
        <end position="591"/>
    </location>
</feature>
<feature type="signal peptide" evidence="9">
    <location>
        <begin position="1"/>
        <end position="19"/>
    </location>
</feature>
<comment type="subcellular location">
    <subcellularLocation>
        <location evidence="1">Cell membrane</location>
        <topology evidence="1">Multi-pass membrane protein</topology>
    </subcellularLocation>
</comment>
<dbReference type="GeneID" id="108085076"/>
<keyword evidence="9" id="KW-0732">Signal</keyword>
<dbReference type="PANTHER" id="PTHR42643:SF41">
    <property type="entry name" value="IONOTROPIC RECEPTOR 20A-RELATED"/>
    <property type="match status" value="1"/>
</dbReference>
<dbReference type="RefSeq" id="XP_017037035.2">
    <property type="nucleotide sequence ID" value="XM_017181546.2"/>
</dbReference>
<feature type="transmembrane region" description="Helical" evidence="8">
    <location>
        <begin position="560"/>
        <end position="582"/>
    </location>
</feature>
<keyword evidence="7" id="KW-0325">Glycoprotein</keyword>
<organism evidence="10 11">
    <name type="scientific">Drosophila kikkawai</name>
    <name type="common">Fruit fly</name>
    <dbReference type="NCBI Taxonomy" id="30033"/>
    <lineage>
        <taxon>Eukaryota</taxon>
        <taxon>Metazoa</taxon>
        <taxon>Ecdysozoa</taxon>
        <taxon>Arthropoda</taxon>
        <taxon>Hexapoda</taxon>
        <taxon>Insecta</taxon>
        <taxon>Pterygota</taxon>
        <taxon>Neoptera</taxon>
        <taxon>Endopterygota</taxon>
        <taxon>Diptera</taxon>
        <taxon>Brachycera</taxon>
        <taxon>Muscomorpha</taxon>
        <taxon>Ephydroidea</taxon>
        <taxon>Drosophilidae</taxon>
        <taxon>Drosophila</taxon>
        <taxon>Sophophora</taxon>
    </lineage>
</organism>
<gene>
    <name evidence="11" type="primary">Ir47a</name>
</gene>
<protein>
    <submittedName>
        <fullName evidence="11">Uncharacterized protein Ir47a</fullName>
    </submittedName>
</protein>
<evidence type="ECO:0000256" key="9">
    <source>
        <dbReference type="SAM" id="SignalP"/>
    </source>
</evidence>
<feature type="transmembrane region" description="Helical" evidence="8">
    <location>
        <begin position="299"/>
        <end position="318"/>
    </location>
</feature>
<reference evidence="10" key="1">
    <citation type="submission" date="2025-05" db="UniProtKB">
        <authorList>
            <consortium name="RefSeq"/>
        </authorList>
    </citation>
    <scope>NUCLEOTIDE SEQUENCE [LARGE SCALE GENOMIC DNA]</scope>
    <source>
        <strain evidence="10">14028-0561.14</strain>
    </source>
</reference>
<evidence type="ECO:0000256" key="8">
    <source>
        <dbReference type="SAM" id="Phobius"/>
    </source>
</evidence>
<reference evidence="11" key="2">
    <citation type="submission" date="2025-08" db="UniProtKB">
        <authorList>
            <consortium name="RefSeq"/>
        </authorList>
    </citation>
    <scope>IDENTIFICATION</scope>
    <source>
        <strain evidence="11">14028-0561.14</strain>
        <tissue evidence="11">Whole fly</tissue>
    </source>
</reference>
<evidence type="ECO:0000256" key="5">
    <source>
        <dbReference type="ARBA" id="ARBA00023136"/>
    </source>
</evidence>